<feature type="transmembrane region" description="Helical" evidence="2">
    <location>
        <begin position="50"/>
        <end position="71"/>
    </location>
</feature>
<feature type="transmembrane region" description="Helical" evidence="2">
    <location>
        <begin position="77"/>
        <end position="96"/>
    </location>
</feature>
<dbReference type="Gene3D" id="3.30.70.270">
    <property type="match status" value="1"/>
</dbReference>
<evidence type="ECO:0000259" key="3">
    <source>
        <dbReference type="PROSITE" id="PS50112"/>
    </source>
</evidence>
<dbReference type="CDD" id="cd01949">
    <property type="entry name" value="GGDEF"/>
    <property type="match status" value="1"/>
</dbReference>
<dbReference type="CDD" id="cd00130">
    <property type="entry name" value="PAS"/>
    <property type="match status" value="1"/>
</dbReference>
<evidence type="ECO:0000256" key="2">
    <source>
        <dbReference type="SAM" id="Phobius"/>
    </source>
</evidence>
<feature type="transmembrane region" description="Helical" evidence="2">
    <location>
        <begin position="132"/>
        <end position="148"/>
    </location>
</feature>
<dbReference type="Gene3D" id="2.10.70.100">
    <property type="match status" value="1"/>
</dbReference>
<keyword evidence="1" id="KW-0175">Coiled coil</keyword>
<keyword evidence="2" id="KW-0812">Transmembrane</keyword>
<dbReference type="InterPro" id="IPR000700">
    <property type="entry name" value="PAS-assoc_C"/>
</dbReference>
<dbReference type="PROSITE" id="PS50887">
    <property type="entry name" value="GGDEF"/>
    <property type="match status" value="1"/>
</dbReference>
<feature type="transmembrane region" description="Helical" evidence="2">
    <location>
        <begin position="188"/>
        <end position="210"/>
    </location>
</feature>
<dbReference type="PROSITE" id="PS50112">
    <property type="entry name" value="PAS"/>
    <property type="match status" value="1"/>
</dbReference>
<organism evidence="6 7">
    <name type="scientific">Glaciimonas immobilis</name>
    <dbReference type="NCBI Taxonomy" id="728004"/>
    <lineage>
        <taxon>Bacteria</taxon>
        <taxon>Pseudomonadati</taxon>
        <taxon>Pseudomonadota</taxon>
        <taxon>Betaproteobacteria</taxon>
        <taxon>Burkholderiales</taxon>
        <taxon>Oxalobacteraceae</taxon>
        <taxon>Glaciimonas</taxon>
    </lineage>
</organism>
<protein>
    <submittedName>
        <fullName evidence="6">Diguanylate cyclase (GGDEF)-like protein/PAS domain S-box-containing protein</fullName>
    </submittedName>
</protein>
<dbReference type="Gene3D" id="3.30.450.20">
    <property type="entry name" value="PAS domain"/>
    <property type="match status" value="1"/>
</dbReference>
<dbReference type="Pfam" id="PF08447">
    <property type="entry name" value="PAS_3"/>
    <property type="match status" value="1"/>
</dbReference>
<dbReference type="Proteomes" id="UP000571084">
    <property type="component" value="Unassembled WGS sequence"/>
</dbReference>
<gene>
    <name evidence="6" type="ORF">HNR39_002906</name>
</gene>
<sequence>MCNYNQEILGDCVSEVLKEDAKSFAWSLEWLNIFLGYYDDPKQALRMRRYFLAAGTSFLAIGLLFACYWQDVLSSTAFYRSATLVLLAVIAFYILFRLGLNLRFNDPNLALPQILVSSLITLYAMYEADGARSVFLVLLLMSYLFSVLQLTTRALLIYAVGILGAYGCVIGLLWRFKPLSLDLRLELLQWMVLALTLPWFALIGSFISGLRQKLRQSNKELQRVLEKVQASETSLVQAQRIAGLGGWALDPVRRSSTWSLETYRLFGIDPAESVPTGERFLRLVHPEDRRYYKELIQTALRKGHNFDDQFRIVLPLGEVRWVHALGQPVVSAAGHTTLLRGTVMDITERRAAEEQIHHLAHFDGLTGLANRNLFNQLLGHALTKAQRTVTPLALLFIDLDGFKQVNDRLGHIAGDRLLETFAQRLRECLRKSDVGVRLNALGTPARLGGDEFVVLIDDFTELSQLEVIAQRILANTGKPFRFGEEEGCVTASIGISVYPKDGTDIDSLARNADSAMYCVKQDGKNGYRFFSTSA</sequence>
<dbReference type="InterPro" id="IPR013655">
    <property type="entry name" value="PAS_fold_3"/>
</dbReference>
<dbReference type="SUPFAM" id="SSF55785">
    <property type="entry name" value="PYP-like sensor domain (PAS domain)"/>
    <property type="match status" value="1"/>
</dbReference>
<feature type="transmembrane region" description="Helical" evidence="2">
    <location>
        <begin position="108"/>
        <end position="126"/>
    </location>
</feature>
<comment type="caution">
    <text evidence="6">The sequence shown here is derived from an EMBL/GenBank/DDBJ whole genome shotgun (WGS) entry which is preliminary data.</text>
</comment>
<dbReference type="PROSITE" id="PS50113">
    <property type="entry name" value="PAC"/>
    <property type="match status" value="1"/>
</dbReference>
<dbReference type="InterPro" id="IPR000014">
    <property type="entry name" value="PAS"/>
</dbReference>
<evidence type="ECO:0000259" key="5">
    <source>
        <dbReference type="PROSITE" id="PS50887"/>
    </source>
</evidence>
<dbReference type="Pfam" id="PF00990">
    <property type="entry name" value="GGDEF"/>
    <property type="match status" value="1"/>
</dbReference>
<dbReference type="EMBL" id="JACHHQ010000006">
    <property type="protein sequence ID" value="MBB5201057.1"/>
    <property type="molecule type" value="Genomic_DNA"/>
</dbReference>
<keyword evidence="7" id="KW-1185">Reference proteome</keyword>
<evidence type="ECO:0000313" key="6">
    <source>
        <dbReference type="EMBL" id="MBB5201057.1"/>
    </source>
</evidence>
<keyword evidence="2" id="KW-0472">Membrane</keyword>
<feature type="domain" description="PAC" evidence="4">
    <location>
        <begin position="306"/>
        <end position="358"/>
    </location>
</feature>
<evidence type="ECO:0000259" key="4">
    <source>
        <dbReference type="PROSITE" id="PS50113"/>
    </source>
</evidence>
<dbReference type="PANTHER" id="PTHR46663">
    <property type="entry name" value="DIGUANYLATE CYCLASE DGCT-RELATED"/>
    <property type="match status" value="1"/>
</dbReference>
<dbReference type="InterPro" id="IPR043128">
    <property type="entry name" value="Rev_trsase/Diguanyl_cyclase"/>
</dbReference>
<feature type="coiled-coil region" evidence="1">
    <location>
        <begin position="207"/>
        <end position="234"/>
    </location>
</feature>
<dbReference type="SUPFAM" id="SSF55073">
    <property type="entry name" value="Nucleotide cyclase"/>
    <property type="match status" value="1"/>
</dbReference>
<dbReference type="RefSeq" id="WP_168056801.1">
    <property type="nucleotide sequence ID" value="NZ_JAAOZT010000012.1"/>
</dbReference>
<reference evidence="6 7" key="1">
    <citation type="submission" date="2020-08" db="EMBL/GenBank/DDBJ databases">
        <title>Genomic Encyclopedia of Type Strains, Phase IV (KMG-IV): sequencing the most valuable type-strain genomes for metagenomic binning, comparative biology and taxonomic classification.</title>
        <authorList>
            <person name="Goeker M."/>
        </authorList>
    </citation>
    <scope>NUCLEOTIDE SEQUENCE [LARGE SCALE GENOMIC DNA]</scope>
    <source>
        <strain evidence="6 7">DSM 23240</strain>
    </source>
</reference>
<dbReference type="SMART" id="SM00086">
    <property type="entry name" value="PAC"/>
    <property type="match status" value="1"/>
</dbReference>
<feature type="domain" description="GGDEF" evidence="5">
    <location>
        <begin position="390"/>
        <end position="532"/>
    </location>
</feature>
<evidence type="ECO:0000313" key="7">
    <source>
        <dbReference type="Proteomes" id="UP000571084"/>
    </source>
</evidence>
<dbReference type="InterPro" id="IPR052163">
    <property type="entry name" value="DGC-Regulatory_Protein"/>
</dbReference>
<accession>A0A840RRG2</accession>
<dbReference type="InterPro" id="IPR001610">
    <property type="entry name" value="PAC"/>
</dbReference>
<feature type="domain" description="PAS" evidence="3">
    <location>
        <begin position="258"/>
        <end position="303"/>
    </location>
</feature>
<evidence type="ECO:0000256" key="1">
    <source>
        <dbReference type="SAM" id="Coils"/>
    </source>
</evidence>
<proteinExistence type="predicted"/>
<dbReference type="InterPro" id="IPR029787">
    <property type="entry name" value="Nucleotide_cyclase"/>
</dbReference>
<feature type="transmembrane region" description="Helical" evidence="2">
    <location>
        <begin position="155"/>
        <end position="176"/>
    </location>
</feature>
<dbReference type="InterPro" id="IPR035965">
    <property type="entry name" value="PAS-like_dom_sf"/>
</dbReference>
<dbReference type="PANTHER" id="PTHR46663:SF3">
    <property type="entry name" value="SLL0267 PROTEIN"/>
    <property type="match status" value="1"/>
</dbReference>
<keyword evidence="2" id="KW-1133">Transmembrane helix</keyword>
<dbReference type="SMART" id="SM00267">
    <property type="entry name" value="GGDEF"/>
    <property type="match status" value="1"/>
</dbReference>
<name>A0A840RRG2_9BURK</name>
<dbReference type="InterPro" id="IPR000160">
    <property type="entry name" value="GGDEF_dom"/>
</dbReference>
<dbReference type="NCBIfam" id="TIGR00229">
    <property type="entry name" value="sensory_box"/>
    <property type="match status" value="1"/>
</dbReference>
<dbReference type="AlphaFoldDB" id="A0A840RRG2"/>
<dbReference type="NCBIfam" id="TIGR00254">
    <property type="entry name" value="GGDEF"/>
    <property type="match status" value="1"/>
</dbReference>